<feature type="non-terminal residue" evidence="2">
    <location>
        <position position="147"/>
    </location>
</feature>
<dbReference type="PANTHER" id="PTHR22943">
    <property type="entry name" value="7-TRANSMEMBRANE DOMAIN RECEPTOR C.ELEGANS"/>
    <property type="match status" value="1"/>
</dbReference>
<comment type="caution">
    <text evidence="2">The sequence shown here is derived from an EMBL/GenBank/DDBJ whole genome shotgun (WGS) entry which is preliminary data.</text>
</comment>
<organism evidence="2 3">
    <name type="scientific">Pristionchus entomophagus</name>
    <dbReference type="NCBI Taxonomy" id="358040"/>
    <lineage>
        <taxon>Eukaryota</taxon>
        <taxon>Metazoa</taxon>
        <taxon>Ecdysozoa</taxon>
        <taxon>Nematoda</taxon>
        <taxon>Chromadorea</taxon>
        <taxon>Rhabditida</taxon>
        <taxon>Rhabditina</taxon>
        <taxon>Diplogasteromorpha</taxon>
        <taxon>Diplogasteroidea</taxon>
        <taxon>Neodiplogasteridae</taxon>
        <taxon>Pristionchus</taxon>
    </lineage>
</organism>
<reference evidence="2" key="1">
    <citation type="submission" date="2023-10" db="EMBL/GenBank/DDBJ databases">
        <title>Genome assembly of Pristionchus species.</title>
        <authorList>
            <person name="Yoshida K."/>
            <person name="Sommer R.J."/>
        </authorList>
    </citation>
    <scope>NUCLEOTIDE SEQUENCE</scope>
    <source>
        <strain evidence="2">RS0144</strain>
    </source>
</reference>
<name>A0AAV5THE2_9BILA</name>
<dbReference type="InterPro" id="IPR019428">
    <property type="entry name" value="7TM_GPCR_serpentine_rcpt_Str"/>
</dbReference>
<dbReference type="PANTHER" id="PTHR22943:SF248">
    <property type="entry name" value="SEVEN TM RECEPTOR"/>
    <property type="match status" value="1"/>
</dbReference>
<gene>
    <name evidence="2" type="ORF">PENTCL1PPCAC_15916</name>
</gene>
<keyword evidence="1" id="KW-0472">Membrane</keyword>
<dbReference type="AlphaFoldDB" id="A0AAV5THE2"/>
<feature type="transmembrane region" description="Helical" evidence="1">
    <location>
        <begin position="80"/>
        <end position="102"/>
    </location>
</feature>
<feature type="transmembrane region" description="Helical" evidence="1">
    <location>
        <begin position="108"/>
        <end position="130"/>
    </location>
</feature>
<feature type="non-terminal residue" evidence="2">
    <location>
        <position position="1"/>
    </location>
</feature>
<keyword evidence="1" id="KW-1133">Transmembrane helix</keyword>
<evidence type="ECO:0000256" key="1">
    <source>
        <dbReference type="SAM" id="Phobius"/>
    </source>
</evidence>
<keyword evidence="3" id="KW-1185">Reference proteome</keyword>
<dbReference type="Proteomes" id="UP001432027">
    <property type="component" value="Unassembled WGS sequence"/>
</dbReference>
<evidence type="ECO:0000313" key="2">
    <source>
        <dbReference type="EMBL" id="GMS93741.1"/>
    </source>
</evidence>
<feature type="transmembrane region" description="Helical" evidence="1">
    <location>
        <begin position="36"/>
        <end position="59"/>
    </location>
</feature>
<sequence>EFRRKYGLDAMTHAIIIANYWRDGHYNIRPMAGTTFFVIIIGSCFAFMFFCSFSILRYLSQAKAISTKTRQLQYALFRGLAVQTLIPVVFLHGNASFAIILPIFGVDFSLFCVSCSCFPPFDALAAILLMRDYREAVRSIVMCRFDS</sequence>
<dbReference type="SUPFAM" id="SSF81321">
    <property type="entry name" value="Family A G protein-coupled receptor-like"/>
    <property type="match status" value="1"/>
</dbReference>
<accession>A0AAV5THE2</accession>
<proteinExistence type="predicted"/>
<evidence type="ECO:0008006" key="4">
    <source>
        <dbReference type="Google" id="ProtNLM"/>
    </source>
</evidence>
<protein>
    <recommendedName>
        <fullName evidence="4">G protein-coupled receptor</fullName>
    </recommendedName>
</protein>
<evidence type="ECO:0000313" key="3">
    <source>
        <dbReference type="Proteomes" id="UP001432027"/>
    </source>
</evidence>
<keyword evidence="1" id="KW-0812">Transmembrane</keyword>
<dbReference type="Pfam" id="PF10326">
    <property type="entry name" value="7TM_GPCR_Str"/>
    <property type="match status" value="1"/>
</dbReference>
<dbReference type="EMBL" id="BTSX01000004">
    <property type="protein sequence ID" value="GMS93741.1"/>
    <property type="molecule type" value="Genomic_DNA"/>
</dbReference>